<evidence type="ECO:0000313" key="9">
    <source>
        <dbReference type="EMBL" id="RHM74026.1"/>
    </source>
</evidence>
<evidence type="ECO:0000256" key="7">
    <source>
        <dbReference type="ARBA" id="ARBA00022777"/>
    </source>
</evidence>
<evidence type="ECO:0000256" key="1">
    <source>
        <dbReference type="ARBA" id="ARBA00004496"/>
    </source>
</evidence>
<comment type="subcellular location">
    <subcellularLocation>
        <location evidence="1">Cytoplasm</location>
    </subcellularLocation>
</comment>
<organism evidence="9 10">
    <name type="scientific">Mediterraneibacter gnavus</name>
    <name type="common">Ruminococcus gnavus</name>
    <dbReference type="NCBI Taxonomy" id="33038"/>
    <lineage>
        <taxon>Bacteria</taxon>
        <taxon>Bacillati</taxon>
        <taxon>Bacillota</taxon>
        <taxon>Clostridia</taxon>
        <taxon>Lachnospirales</taxon>
        <taxon>Lachnospiraceae</taxon>
        <taxon>Mediterraneibacter</taxon>
    </lineage>
</organism>
<evidence type="ECO:0000259" key="8">
    <source>
        <dbReference type="PROSITE" id="PS51101"/>
    </source>
</evidence>
<evidence type="ECO:0000256" key="6">
    <source>
        <dbReference type="ARBA" id="ARBA00022683"/>
    </source>
</evidence>
<evidence type="ECO:0000256" key="3">
    <source>
        <dbReference type="ARBA" id="ARBA00022490"/>
    </source>
</evidence>
<dbReference type="InterPro" id="IPR004720">
    <property type="entry name" value="PTS_IIB_sorbose-sp"/>
</dbReference>
<keyword evidence="3" id="KW-0963">Cytoplasm</keyword>
<dbReference type="PROSITE" id="PS51101">
    <property type="entry name" value="PTS_EIIB_TYPE_4"/>
    <property type="match status" value="1"/>
</dbReference>
<proteinExistence type="predicted"/>
<dbReference type="Pfam" id="PF03830">
    <property type="entry name" value="PTSIIB_sorb"/>
    <property type="match status" value="1"/>
</dbReference>
<dbReference type="GO" id="GO:0016301">
    <property type="term" value="F:kinase activity"/>
    <property type="evidence" value="ECO:0007669"/>
    <property type="project" value="UniProtKB-KW"/>
</dbReference>
<keyword evidence="2" id="KW-0813">Transport</keyword>
<protein>
    <recommendedName>
        <fullName evidence="8">PTS EIIB type-4 domain-containing protein</fullName>
    </recommendedName>
</protein>
<keyword evidence="5" id="KW-0808">Transferase</keyword>
<keyword evidence="7" id="KW-0418">Kinase</keyword>
<keyword evidence="4" id="KW-0762">Sugar transport</keyword>
<dbReference type="InterPro" id="IPR036667">
    <property type="entry name" value="PTS_IIB_sorbose-sp_sf"/>
</dbReference>
<dbReference type="Gene3D" id="3.40.35.10">
    <property type="entry name" value="Phosphotransferase system, sorbose subfamily IIB component"/>
    <property type="match status" value="1"/>
</dbReference>
<accession>A0A415S802</accession>
<dbReference type="Proteomes" id="UP000285610">
    <property type="component" value="Unassembled WGS sequence"/>
</dbReference>
<name>A0A415S802_MEDGN</name>
<reference evidence="9 10" key="1">
    <citation type="submission" date="2018-08" db="EMBL/GenBank/DDBJ databases">
        <title>A genome reference for cultivated species of the human gut microbiota.</title>
        <authorList>
            <person name="Zou Y."/>
            <person name="Xue W."/>
            <person name="Luo G."/>
        </authorList>
    </citation>
    <scope>NUCLEOTIDE SEQUENCE [LARGE SCALE GENOMIC DNA]</scope>
    <source>
        <strain evidence="9 10">AF33-12</strain>
    </source>
</reference>
<keyword evidence="6" id="KW-0598">Phosphotransferase system</keyword>
<evidence type="ECO:0000256" key="5">
    <source>
        <dbReference type="ARBA" id="ARBA00022679"/>
    </source>
</evidence>
<evidence type="ECO:0000256" key="2">
    <source>
        <dbReference type="ARBA" id="ARBA00022448"/>
    </source>
</evidence>
<dbReference type="AlphaFoldDB" id="A0A415S802"/>
<dbReference type="GO" id="GO:0005737">
    <property type="term" value="C:cytoplasm"/>
    <property type="evidence" value="ECO:0007669"/>
    <property type="project" value="UniProtKB-SubCell"/>
</dbReference>
<dbReference type="GO" id="GO:0009401">
    <property type="term" value="P:phosphoenolpyruvate-dependent sugar phosphotransferase system"/>
    <property type="evidence" value="ECO:0007669"/>
    <property type="project" value="UniProtKB-KW"/>
</dbReference>
<dbReference type="EMBL" id="QRQE01000029">
    <property type="protein sequence ID" value="RHM74026.1"/>
    <property type="molecule type" value="Genomic_DNA"/>
</dbReference>
<dbReference type="SUPFAM" id="SSF52728">
    <property type="entry name" value="PTS IIb component"/>
    <property type="match status" value="1"/>
</dbReference>
<sequence>MSVTIARVDERLIHGQIVNEWILKVRPTHLIIIDYELLTDLFMANIYKAMAPFWVEVLIFSPEDTAKFLNSRQDKNGEKIFLLARSPGIYEELIEHGVDISEVVLAEKNICHKKEKLHWKIKSQSII</sequence>
<evidence type="ECO:0000313" key="10">
    <source>
        <dbReference type="Proteomes" id="UP000285610"/>
    </source>
</evidence>
<comment type="caution">
    <text evidence="9">The sequence shown here is derived from an EMBL/GenBank/DDBJ whole genome shotgun (WGS) entry which is preliminary data.</text>
</comment>
<feature type="domain" description="PTS EIIB type-4" evidence="8">
    <location>
        <begin position="1"/>
        <end position="127"/>
    </location>
</feature>
<gene>
    <name evidence="9" type="ORF">DWZ50_11910</name>
</gene>
<dbReference type="GO" id="GO:0008982">
    <property type="term" value="F:protein-N(PI)-phosphohistidine-sugar phosphotransferase activity"/>
    <property type="evidence" value="ECO:0007669"/>
    <property type="project" value="InterPro"/>
</dbReference>
<evidence type="ECO:0000256" key="4">
    <source>
        <dbReference type="ARBA" id="ARBA00022597"/>
    </source>
</evidence>